<evidence type="ECO:0000313" key="2">
    <source>
        <dbReference type="Proteomes" id="UP001147695"/>
    </source>
</evidence>
<gene>
    <name evidence="1" type="ORF">N7452_002894</name>
</gene>
<organism evidence="1 2">
    <name type="scientific">Penicillium brevicompactum</name>
    <dbReference type="NCBI Taxonomy" id="5074"/>
    <lineage>
        <taxon>Eukaryota</taxon>
        <taxon>Fungi</taxon>
        <taxon>Dikarya</taxon>
        <taxon>Ascomycota</taxon>
        <taxon>Pezizomycotina</taxon>
        <taxon>Eurotiomycetes</taxon>
        <taxon>Eurotiomycetidae</taxon>
        <taxon>Eurotiales</taxon>
        <taxon>Aspergillaceae</taxon>
        <taxon>Penicillium</taxon>
    </lineage>
</organism>
<reference evidence="1" key="1">
    <citation type="submission" date="2022-12" db="EMBL/GenBank/DDBJ databases">
        <authorList>
            <person name="Petersen C."/>
        </authorList>
    </citation>
    <scope>NUCLEOTIDE SEQUENCE</scope>
    <source>
        <strain evidence="1">IBT 35673</strain>
    </source>
</reference>
<dbReference type="EMBL" id="JAPZBQ010000002">
    <property type="protein sequence ID" value="KAJ5344890.1"/>
    <property type="molecule type" value="Genomic_DNA"/>
</dbReference>
<name>A0A9W9ULY1_PENBR</name>
<dbReference type="AlphaFoldDB" id="A0A9W9ULY1"/>
<comment type="caution">
    <text evidence="1">The sequence shown here is derived from an EMBL/GenBank/DDBJ whole genome shotgun (WGS) entry which is preliminary data.</text>
</comment>
<sequence>MTAVPSRLFASGTIFEDITVCYEQHVLPLAGTVMFTGSQRALVNTGYSRRDGMITTKRLLDFRNEKF</sequence>
<evidence type="ECO:0000313" key="1">
    <source>
        <dbReference type="EMBL" id="KAJ5344890.1"/>
    </source>
</evidence>
<protein>
    <submittedName>
        <fullName evidence="1">Uncharacterized protein</fullName>
    </submittedName>
</protein>
<reference evidence="1" key="2">
    <citation type="journal article" date="2023" name="IMA Fungus">
        <title>Comparative genomic study of the Penicillium genus elucidates a diverse pangenome and 15 lateral gene transfer events.</title>
        <authorList>
            <person name="Petersen C."/>
            <person name="Sorensen T."/>
            <person name="Nielsen M.R."/>
            <person name="Sondergaard T.E."/>
            <person name="Sorensen J.L."/>
            <person name="Fitzpatrick D.A."/>
            <person name="Frisvad J.C."/>
            <person name="Nielsen K.L."/>
        </authorList>
    </citation>
    <scope>NUCLEOTIDE SEQUENCE</scope>
    <source>
        <strain evidence="1">IBT 35673</strain>
    </source>
</reference>
<accession>A0A9W9ULY1</accession>
<dbReference type="Proteomes" id="UP001147695">
    <property type="component" value="Unassembled WGS sequence"/>
</dbReference>
<proteinExistence type="predicted"/>